<dbReference type="AlphaFoldDB" id="A0A2L1GMT2"/>
<keyword evidence="6" id="KW-1185">Reference proteome</keyword>
<dbReference type="Pfam" id="PF02545">
    <property type="entry name" value="Maf"/>
    <property type="match status" value="1"/>
</dbReference>
<dbReference type="PANTHER" id="PTHR43213">
    <property type="entry name" value="BIFUNCTIONAL DTTP/UTP PYROPHOSPHATASE/METHYLTRANSFERASE PROTEIN-RELATED"/>
    <property type="match status" value="1"/>
</dbReference>
<dbReference type="PANTHER" id="PTHR43213:SF5">
    <property type="entry name" value="BIFUNCTIONAL DTTP_UTP PYROPHOSPHATASE_METHYLTRANSFERASE PROTEIN-RELATED"/>
    <property type="match status" value="1"/>
</dbReference>
<sequence length="203" mass="21138">MFVAACPLVLASASPRRQELLRVLGLDFVCIPAEIDESAWPGEDAAGFATRMAREKAGAVARAQPAAACVIGADTVVAIDGRVLGKPQNHAEALAFLSLLNGRTHTVITGYNVRVGQRGLNLSGHVCSRVQFGNFPEEVLAAYAATPEPMDKAGAYAMQGAGCFLVRAVDGSSSNVIGLPVGELVQLLLQQQIIAPVGGSLCR</sequence>
<dbReference type="CDD" id="cd00555">
    <property type="entry name" value="Maf"/>
    <property type="match status" value="1"/>
</dbReference>
<dbReference type="GO" id="GO:0009117">
    <property type="term" value="P:nucleotide metabolic process"/>
    <property type="evidence" value="ECO:0007669"/>
    <property type="project" value="UniProtKB-KW"/>
</dbReference>
<dbReference type="EC" id="3.6.1.9" evidence="4"/>
<evidence type="ECO:0000256" key="2">
    <source>
        <dbReference type="ARBA" id="ARBA00022801"/>
    </source>
</evidence>
<gene>
    <name evidence="5" type="ORF">CAY53_05475</name>
</gene>
<feature type="active site" description="Proton acceptor" evidence="4">
    <location>
        <position position="74"/>
    </location>
</feature>
<feature type="site" description="Important for substrate specificity" evidence="4">
    <location>
        <position position="16"/>
    </location>
</feature>
<dbReference type="PIRSF" id="PIRSF006305">
    <property type="entry name" value="Maf"/>
    <property type="match status" value="1"/>
</dbReference>
<comment type="cofactor">
    <cofactor evidence="1 4">
        <name>a divalent metal cation</name>
        <dbReference type="ChEBI" id="CHEBI:60240"/>
    </cofactor>
</comment>
<dbReference type="GO" id="GO:0005737">
    <property type="term" value="C:cytoplasm"/>
    <property type="evidence" value="ECO:0007669"/>
    <property type="project" value="UniProtKB-SubCell"/>
</dbReference>
<proteinExistence type="inferred from homology"/>
<dbReference type="GO" id="GO:0036218">
    <property type="term" value="F:dTTP diphosphatase activity"/>
    <property type="evidence" value="ECO:0007669"/>
    <property type="project" value="RHEA"/>
</dbReference>
<dbReference type="HAMAP" id="MF_00528">
    <property type="entry name" value="Maf"/>
    <property type="match status" value="1"/>
</dbReference>
<dbReference type="GO" id="GO:0036221">
    <property type="term" value="F:UTP diphosphatase activity"/>
    <property type="evidence" value="ECO:0007669"/>
    <property type="project" value="RHEA"/>
</dbReference>
<dbReference type="Gene3D" id="3.90.950.10">
    <property type="match status" value="1"/>
</dbReference>
<comment type="similarity">
    <text evidence="4">Belongs to the Maf family. YhdE subfamily.</text>
</comment>
<dbReference type="OrthoDB" id="9807767at2"/>
<comment type="subcellular location">
    <subcellularLocation>
        <location evidence="4">Cytoplasm</location>
    </subcellularLocation>
</comment>
<evidence type="ECO:0000313" key="6">
    <source>
        <dbReference type="Proteomes" id="UP000239867"/>
    </source>
</evidence>
<feature type="site" description="Important for substrate specificity" evidence="4">
    <location>
        <position position="75"/>
    </location>
</feature>
<dbReference type="RefSeq" id="WP_017865908.1">
    <property type="nucleotide sequence ID" value="NZ_CP021255.1"/>
</dbReference>
<comment type="function">
    <text evidence="4">Nucleoside triphosphate pyrophosphatase that hydrolyzes dTTP and UTP. May have a dual role in cell division arrest and in preventing the incorporation of modified nucleotides into cellular nucleic acids.</text>
</comment>
<dbReference type="NCBIfam" id="TIGR00172">
    <property type="entry name" value="maf"/>
    <property type="match status" value="1"/>
</dbReference>
<dbReference type="InterPro" id="IPR029001">
    <property type="entry name" value="ITPase-like_fam"/>
</dbReference>
<evidence type="ECO:0000313" key="5">
    <source>
        <dbReference type="EMBL" id="AVD70995.1"/>
    </source>
</evidence>
<dbReference type="SUPFAM" id="SSF52972">
    <property type="entry name" value="ITPase-like"/>
    <property type="match status" value="1"/>
</dbReference>
<evidence type="ECO:0000256" key="4">
    <source>
        <dbReference type="HAMAP-Rule" id="MF_00528"/>
    </source>
</evidence>
<dbReference type="EMBL" id="CP021255">
    <property type="protein sequence ID" value="AVD70995.1"/>
    <property type="molecule type" value="Genomic_DNA"/>
</dbReference>
<keyword evidence="2 4" id="KW-0378">Hydrolase</keyword>
<dbReference type="InterPro" id="IPR003697">
    <property type="entry name" value="Maf-like"/>
</dbReference>
<organism evidence="5 6">
    <name type="scientific">Desulfobulbus oralis</name>
    <dbReference type="NCBI Taxonomy" id="1986146"/>
    <lineage>
        <taxon>Bacteria</taxon>
        <taxon>Pseudomonadati</taxon>
        <taxon>Thermodesulfobacteriota</taxon>
        <taxon>Desulfobulbia</taxon>
        <taxon>Desulfobulbales</taxon>
        <taxon>Desulfobulbaceae</taxon>
        <taxon>Desulfobulbus</taxon>
    </lineage>
</organism>
<keyword evidence="4" id="KW-0963">Cytoplasm</keyword>
<reference evidence="5 6" key="1">
    <citation type="journal article" date="2018" name="MBio">
        <title>Insights into the evolution of host association through the isolation and characterization of a novel human periodontal pathobiont, Desulfobulbus oralis.</title>
        <authorList>
            <person name="Cross K.L."/>
            <person name="Chirania P."/>
            <person name="Xiong W."/>
            <person name="Beall C.J."/>
            <person name="Elkins J.G."/>
            <person name="Giannone R.J."/>
            <person name="Griffen A.L."/>
            <person name="Guss A.M."/>
            <person name="Hettich R.L."/>
            <person name="Joshi S.S."/>
            <person name="Mokrzan E.M."/>
            <person name="Martin R.K."/>
            <person name="Zhulin I.B."/>
            <person name="Leys E.J."/>
            <person name="Podar M."/>
        </authorList>
    </citation>
    <scope>NUCLEOTIDE SEQUENCE [LARGE SCALE GENOMIC DNA]</scope>
    <source>
        <strain evidence="5 6">ORNL</strain>
    </source>
</reference>
<accession>A0A2L1GMT2</accession>
<comment type="catalytic activity">
    <reaction evidence="4">
        <text>UTP + H2O = UMP + diphosphate + H(+)</text>
        <dbReference type="Rhea" id="RHEA:29395"/>
        <dbReference type="ChEBI" id="CHEBI:15377"/>
        <dbReference type="ChEBI" id="CHEBI:15378"/>
        <dbReference type="ChEBI" id="CHEBI:33019"/>
        <dbReference type="ChEBI" id="CHEBI:46398"/>
        <dbReference type="ChEBI" id="CHEBI:57865"/>
        <dbReference type="EC" id="3.6.1.9"/>
    </reaction>
</comment>
<dbReference type="Proteomes" id="UP000239867">
    <property type="component" value="Chromosome"/>
</dbReference>
<comment type="caution">
    <text evidence="4">Lacks conserved residue(s) required for the propagation of feature annotation.</text>
</comment>
<evidence type="ECO:0000256" key="3">
    <source>
        <dbReference type="ARBA" id="ARBA00023080"/>
    </source>
</evidence>
<keyword evidence="3 4" id="KW-0546">Nucleotide metabolism</keyword>
<protein>
    <recommendedName>
        <fullName evidence="4">dTTP/UTP pyrophosphatase</fullName>
        <shortName evidence="4">dTTPase/UTPase</shortName>
        <ecNumber evidence="4">3.6.1.9</ecNumber>
    </recommendedName>
    <alternativeName>
        <fullName evidence="4">Nucleoside triphosphate pyrophosphatase</fullName>
    </alternativeName>
    <alternativeName>
        <fullName evidence="4">Nucleotide pyrophosphatase</fullName>
        <shortName evidence="4">Nucleotide PPase</shortName>
    </alternativeName>
</protein>
<feature type="site" description="Important for substrate specificity" evidence="4">
    <location>
        <position position="159"/>
    </location>
</feature>
<evidence type="ECO:0000256" key="1">
    <source>
        <dbReference type="ARBA" id="ARBA00001968"/>
    </source>
</evidence>
<name>A0A2L1GMT2_9BACT</name>
<comment type="catalytic activity">
    <reaction evidence="4">
        <text>dTTP + H2O = dTMP + diphosphate + H(+)</text>
        <dbReference type="Rhea" id="RHEA:28534"/>
        <dbReference type="ChEBI" id="CHEBI:15377"/>
        <dbReference type="ChEBI" id="CHEBI:15378"/>
        <dbReference type="ChEBI" id="CHEBI:33019"/>
        <dbReference type="ChEBI" id="CHEBI:37568"/>
        <dbReference type="ChEBI" id="CHEBI:63528"/>
        <dbReference type="EC" id="3.6.1.9"/>
    </reaction>
</comment>
<dbReference type="KEGG" id="deo:CAY53_05475"/>